<dbReference type="RefSeq" id="WP_338451841.1">
    <property type="nucleotide sequence ID" value="NZ_CP137640.1"/>
</dbReference>
<accession>A0ABZ2CHT0</accession>
<name>A0ABZ2CHT0_9BACI</name>
<evidence type="ECO:0000313" key="3">
    <source>
        <dbReference type="Proteomes" id="UP001357223"/>
    </source>
</evidence>
<keyword evidence="1" id="KW-0812">Transmembrane</keyword>
<evidence type="ECO:0000256" key="1">
    <source>
        <dbReference type="SAM" id="Phobius"/>
    </source>
</evidence>
<dbReference type="Proteomes" id="UP001357223">
    <property type="component" value="Chromosome"/>
</dbReference>
<proteinExistence type="predicted"/>
<dbReference type="EMBL" id="CP137640">
    <property type="protein sequence ID" value="WVX82947.1"/>
    <property type="molecule type" value="Genomic_DNA"/>
</dbReference>
<reference evidence="2 3" key="1">
    <citation type="submission" date="2023-10" db="EMBL/GenBank/DDBJ databases">
        <title>Niallia locisalis sp.nov. isolated from a salt pond sample.</title>
        <authorList>
            <person name="Li X.-J."/>
            <person name="Dong L."/>
        </authorList>
    </citation>
    <scope>NUCLEOTIDE SEQUENCE [LARGE SCALE GENOMIC DNA]</scope>
    <source>
        <strain evidence="2 3">DSM 29761</strain>
    </source>
</reference>
<keyword evidence="3" id="KW-1185">Reference proteome</keyword>
<keyword evidence="1" id="KW-0472">Membrane</keyword>
<evidence type="ECO:0000313" key="2">
    <source>
        <dbReference type="EMBL" id="WVX82947.1"/>
    </source>
</evidence>
<protein>
    <recommendedName>
        <fullName evidence="4">Holin</fullName>
    </recommendedName>
</protein>
<feature type="transmembrane region" description="Helical" evidence="1">
    <location>
        <begin position="25"/>
        <end position="46"/>
    </location>
</feature>
<sequence length="86" mass="9333">MYEFLNLVVIPLIIGMVEIIKKAGLPVRFAPIVAVAIGLFFGIFYLDTLKEGIIVGLMVGLSASGLYSGSKNIRNGNGYEKLNDKK</sequence>
<gene>
    <name evidence="2" type="ORF">R4Z09_08220</name>
</gene>
<evidence type="ECO:0008006" key="4">
    <source>
        <dbReference type="Google" id="ProtNLM"/>
    </source>
</evidence>
<feature type="transmembrane region" description="Helical" evidence="1">
    <location>
        <begin position="52"/>
        <end position="69"/>
    </location>
</feature>
<keyword evidence="1" id="KW-1133">Transmembrane helix</keyword>
<organism evidence="2 3">
    <name type="scientific">Niallia oryzisoli</name>
    <dbReference type="NCBI Taxonomy" id="1737571"/>
    <lineage>
        <taxon>Bacteria</taxon>
        <taxon>Bacillati</taxon>
        <taxon>Bacillota</taxon>
        <taxon>Bacilli</taxon>
        <taxon>Bacillales</taxon>
        <taxon>Bacillaceae</taxon>
        <taxon>Niallia</taxon>
    </lineage>
</organism>